<dbReference type="EMBL" id="QTSX02006468">
    <property type="protein sequence ID" value="KAJ9054083.1"/>
    <property type="molecule type" value="Genomic_DNA"/>
</dbReference>
<gene>
    <name evidence="1" type="ORF">DSO57_1018209</name>
</gene>
<sequence>MTLNTFHFAGFGAKNVTLGIPRLREIVMTASTKIKTPSMTLSIKPEISDVSRDNFCRRATKLCLSEVTNEIEVTESIAKATGGSVSKEYRVLLKFYPEAEYGPEFSITPRLVENAIPSFIKRLEHLISLELRRQGVKVSTKDSVEDEPAKPIDDILGEKIQAIDDLADESDDDDSDDGDNDASDAKRAARRTQMTSYDAPDEDDDSDKEDSPDNDNPSIPLGSKYVSSFKFDQKEGGWAEIILNFDISTKKILMVGLAEQACKQALVRHIEKIDRVFPITNEASDDTRRLVATDGMNLMGIWQYSDIIDVDSIETNDIYAILVTYGVEAARNAIKKEVGSVFAVYGIEVDPRHLSLIADYMTFEGAYKPFNRIAMKTNTSPFQQMSYETTVGFLTKAALSRESDDLTSPSSKIVLGKVVDGGTGSFQILHPLRTKA</sequence>
<reference evidence="1" key="1">
    <citation type="submission" date="2022-04" db="EMBL/GenBank/DDBJ databases">
        <title>Genome of the entomopathogenic fungus Entomophthora muscae.</title>
        <authorList>
            <person name="Elya C."/>
            <person name="Lovett B.R."/>
            <person name="Lee E."/>
            <person name="Macias A.M."/>
            <person name="Hajek A.E."/>
            <person name="De Bivort B.L."/>
            <person name="Kasson M.T."/>
            <person name="De Fine Licht H.H."/>
            <person name="Stajich J.E."/>
        </authorList>
    </citation>
    <scope>NUCLEOTIDE SEQUENCE</scope>
    <source>
        <strain evidence="1">Berkeley</strain>
    </source>
</reference>
<evidence type="ECO:0000313" key="2">
    <source>
        <dbReference type="Proteomes" id="UP001165960"/>
    </source>
</evidence>
<evidence type="ECO:0000313" key="1">
    <source>
        <dbReference type="EMBL" id="KAJ9054083.1"/>
    </source>
</evidence>
<protein>
    <submittedName>
        <fullName evidence="1">Uncharacterized protein</fullName>
    </submittedName>
</protein>
<organism evidence="1 2">
    <name type="scientific">Entomophthora muscae</name>
    <dbReference type="NCBI Taxonomy" id="34485"/>
    <lineage>
        <taxon>Eukaryota</taxon>
        <taxon>Fungi</taxon>
        <taxon>Fungi incertae sedis</taxon>
        <taxon>Zoopagomycota</taxon>
        <taxon>Entomophthoromycotina</taxon>
        <taxon>Entomophthoromycetes</taxon>
        <taxon>Entomophthorales</taxon>
        <taxon>Entomophthoraceae</taxon>
        <taxon>Entomophthora</taxon>
    </lineage>
</organism>
<proteinExistence type="predicted"/>
<name>A0ACC2RVR2_9FUNG</name>
<comment type="caution">
    <text evidence="1">The sequence shown here is derived from an EMBL/GenBank/DDBJ whole genome shotgun (WGS) entry which is preliminary data.</text>
</comment>
<accession>A0ACC2RVR2</accession>
<dbReference type="Proteomes" id="UP001165960">
    <property type="component" value="Unassembled WGS sequence"/>
</dbReference>
<keyword evidence="2" id="KW-1185">Reference proteome</keyword>